<dbReference type="InterPro" id="IPR036390">
    <property type="entry name" value="WH_DNA-bd_sf"/>
</dbReference>
<evidence type="ECO:0000256" key="1">
    <source>
        <dbReference type="ARBA" id="ARBA00023015"/>
    </source>
</evidence>
<protein>
    <submittedName>
        <fullName evidence="5">GntR family transcriptional regulator</fullName>
    </submittedName>
</protein>
<dbReference type="InterPro" id="IPR011711">
    <property type="entry name" value="GntR_C"/>
</dbReference>
<organism evidence="5 6">
    <name type="scientific">Gemmata palustris</name>
    <dbReference type="NCBI Taxonomy" id="2822762"/>
    <lineage>
        <taxon>Bacteria</taxon>
        <taxon>Pseudomonadati</taxon>
        <taxon>Planctomycetota</taxon>
        <taxon>Planctomycetia</taxon>
        <taxon>Gemmatales</taxon>
        <taxon>Gemmataceae</taxon>
        <taxon>Gemmata</taxon>
    </lineage>
</organism>
<dbReference type="Gene3D" id="1.10.10.10">
    <property type="entry name" value="Winged helix-like DNA-binding domain superfamily/Winged helix DNA-binding domain"/>
    <property type="match status" value="1"/>
</dbReference>
<dbReference type="Pfam" id="PF00392">
    <property type="entry name" value="GntR"/>
    <property type="match status" value="1"/>
</dbReference>
<dbReference type="PANTHER" id="PTHR43537:SF5">
    <property type="entry name" value="UXU OPERON TRANSCRIPTIONAL REGULATOR"/>
    <property type="match status" value="1"/>
</dbReference>
<dbReference type="InterPro" id="IPR000524">
    <property type="entry name" value="Tscrpt_reg_HTH_GntR"/>
</dbReference>
<name>A0ABS5BQJ0_9BACT</name>
<dbReference type="CDD" id="cd07377">
    <property type="entry name" value="WHTH_GntR"/>
    <property type="match status" value="1"/>
</dbReference>
<dbReference type="SUPFAM" id="SSF46785">
    <property type="entry name" value="Winged helix' DNA-binding domain"/>
    <property type="match status" value="1"/>
</dbReference>
<dbReference type="SMART" id="SM00345">
    <property type="entry name" value="HTH_GNTR"/>
    <property type="match status" value="1"/>
</dbReference>
<evidence type="ECO:0000256" key="2">
    <source>
        <dbReference type="ARBA" id="ARBA00023125"/>
    </source>
</evidence>
<keyword evidence="1" id="KW-0805">Transcription regulation</keyword>
<dbReference type="PRINTS" id="PR00035">
    <property type="entry name" value="HTHGNTR"/>
</dbReference>
<comment type="caution">
    <text evidence="5">The sequence shown here is derived from an EMBL/GenBank/DDBJ whole genome shotgun (WGS) entry which is preliminary data.</text>
</comment>
<gene>
    <name evidence="5" type="ORF">J8F10_11790</name>
</gene>
<reference evidence="5 6" key="1">
    <citation type="submission" date="2021-04" db="EMBL/GenBank/DDBJ databases">
        <authorList>
            <person name="Ivanova A."/>
        </authorList>
    </citation>
    <scope>NUCLEOTIDE SEQUENCE [LARGE SCALE GENOMIC DNA]</scope>
    <source>
        <strain evidence="5 6">G18</strain>
    </source>
</reference>
<dbReference type="PROSITE" id="PS50949">
    <property type="entry name" value="HTH_GNTR"/>
    <property type="match status" value="1"/>
</dbReference>
<dbReference type="SMART" id="SM00895">
    <property type="entry name" value="FCD"/>
    <property type="match status" value="1"/>
</dbReference>
<dbReference type="Pfam" id="PF07729">
    <property type="entry name" value="FCD"/>
    <property type="match status" value="1"/>
</dbReference>
<feature type="domain" description="HTH gntR-type" evidence="4">
    <location>
        <begin position="8"/>
        <end position="75"/>
    </location>
</feature>
<dbReference type="SUPFAM" id="SSF48008">
    <property type="entry name" value="GntR ligand-binding domain-like"/>
    <property type="match status" value="1"/>
</dbReference>
<dbReference type="InterPro" id="IPR036388">
    <property type="entry name" value="WH-like_DNA-bd_sf"/>
</dbReference>
<dbReference type="PANTHER" id="PTHR43537">
    <property type="entry name" value="TRANSCRIPTIONAL REGULATOR, GNTR FAMILY"/>
    <property type="match status" value="1"/>
</dbReference>
<dbReference type="Proteomes" id="UP000676565">
    <property type="component" value="Unassembled WGS sequence"/>
</dbReference>
<evidence type="ECO:0000313" key="6">
    <source>
        <dbReference type="Proteomes" id="UP000676565"/>
    </source>
</evidence>
<evidence type="ECO:0000256" key="3">
    <source>
        <dbReference type="ARBA" id="ARBA00023163"/>
    </source>
</evidence>
<keyword evidence="2" id="KW-0238">DNA-binding</keyword>
<proteinExistence type="predicted"/>
<dbReference type="EMBL" id="JAGKQQ010000001">
    <property type="protein sequence ID" value="MBP3955967.1"/>
    <property type="molecule type" value="Genomic_DNA"/>
</dbReference>
<sequence length="211" mass="24195">MSSPRGVLSTREQITDRLREDVFAGRLHAGDRVSEATLAERFGVSRGPIREALSLLTSEGLFVTKQNCGVTVAPPAPEAIRGLVLPIRQTIEVYAFKQIFDSLTPDDFRYWDDVLYRMDRACQQKEWQLLPQLDLAFHRHVLERAGSPDLLAIWQTIVTRLRAHFWETVREHNERNDLARLHGHHAELLEAFRKGPKTAAVEALERHIDEN</sequence>
<dbReference type="InterPro" id="IPR008920">
    <property type="entry name" value="TF_FadR/GntR_C"/>
</dbReference>
<dbReference type="RefSeq" id="WP_210654015.1">
    <property type="nucleotide sequence ID" value="NZ_JAGKQQ010000001.1"/>
</dbReference>
<dbReference type="Gene3D" id="1.20.120.530">
    <property type="entry name" value="GntR ligand-binding domain-like"/>
    <property type="match status" value="1"/>
</dbReference>
<evidence type="ECO:0000259" key="4">
    <source>
        <dbReference type="PROSITE" id="PS50949"/>
    </source>
</evidence>
<evidence type="ECO:0000313" key="5">
    <source>
        <dbReference type="EMBL" id="MBP3955967.1"/>
    </source>
</evidence>
<accession>A0ABS5BQJ0</accession>
<keyword evidence="6" id="KW-1185">Reference proteome</keyword>
<keyword evidence="3" id="KW-0804">Transcription</keyword>